<gene>
    <name evidence="1" type="ORF">AVEN_81266_1</name>
</gene>
<organism evidence="1 2">
    <name type="scientific">Araneus ventricosus</name>
    <name type="common">Orbweaver spider</name>
    <name type="synonym">Epeira ventricosa</name>
    <dbReference type="NCBI Taxonomy" id="182803"/>
    <lineage>
        <taxon>Eukaryota</taxon>
        <taxon>Metazoa</taxon>
        <taxon>Ecdysozoa</taxon>
        <taxon>Arthropoda</taxon>
        <taxon>Chelicerata</taxon>
        <taxon>Arachnida</taxon>
        <taxon>Araneae</taxon>
        <taxon>Araneomorphae</taxon>
        <taxon>Entelegynae</taxon>
        <taxon>Araneoidea</taxon>
        <taxon>Araneidae</taxon>
        <taxon>Araneus</taxon>
    </lineage>
</organism>
<reference evidence="1 2" key="1">
    <citation type="journal article" date="2019" name="Sci. Rep.">
        <title>Orb-weaving spider Araneus ventricosus genome elucidates the spidroin gene catalogue.</title>
        <authorList>
            <person name="Kono N."/>
            <person name="Nakamura H."/>
            <person name="Ohtoshi R."/>
            <person name="Moran D.A.P."/>
            <person name="Shinohara A."/>
            <person name="Yoshida Y."/>
            <person name="Fujiwara M."/>
            <person name="Mori M."/>
            <person name="Tomita M."/>
            <person name="Arakawa K."/>
        </authorList>
    </citation>
    <scope>NUCLEOTIDE SEQUENCE [LARGE SCALE GENOMIC DNA]</scope>
</reference>
<protein>
    <submittedName>
        <fullName evidence="1">Uncharacterized protein</fullName>
    </submittedName>
</protein>
<name>A0A4Y2FFQ2_ARAVE</name>
<dbReference type="EMBL" id="BGPR01000915">
    <property type="protein sequence ID" value="GBM40051.1"/>
    <property type="molecule type" value="Genomic_DNA"/>
</dbReference>
<comment type="caution">
    <text evidence="1">The sequence shown here is derived from an EMBL/GenBank/DDBJ whole genome shotgun (WGS) entry which is preliminary data.</text>
</comment>
<dbReference type="AlphaFoldDB" id="A0A4Y2FFQ2"/>
<evidence type="ECO:0000313" key="1">
    <source>
        <dbReference type="EMBL" id="GBM40051.1"/>
    </source>
</evidence>
<accession>A0A4Y2FFQ2</accession>
<keyword evidence="2" id="KW-1185">Reference proteome</keyword>
<proteinExistence type="predicted"/>
<evidence type="ECO:0000313" key="2">
    <source>
        <dbReference type="Proteomes" id="UP000499080"/>
    </source>
</evidence>
<sequence>MVKSFLQILAFTQQKIECSELFQKSSKHPIQGIPAYLQKSRLYRPRFCCNELKEFHWPAEVSDGSSEPTMMLKAFPQMFEEYLRPVILQGSSGRESSRSERALALSLWEENHFTGETRLRITLWGGKVNE</sequence>
<dbReference type="Proteomes" id="UP000499080">
    <property type="component" value="Unassembled WGS sequence"/>
</dbReference>